<keyword evidence="3" id="KW-0413">Isomerase</keyword>
<dbReference type="Gene3D" id="2.30.30.940">
    <property type="match status" value="1"/>
</dbReference>
<dbReference type="InterPro" id="IPR027417">
    <property type="entry name" value="P-loop_NTPase"/>
</dbReference>
<evidence type="ECO:0000259" key="7">
    <source>
        <dbReference type="Pfam" id="PF23139"/>
    </source>
</evidence>
<dbReference type="Pfam" id="PF14490">
    <property type="entry name" value="HHH_RecD2"/>
    <property type="match status" value="1"/>
</dbReference>
<dbReference type="Gene3D" id="1.10.10.2220">
    <property type="match status" value="1"/>
</dbReference>
<comment type="caution">
    <text evidence="8">The sequence shown here is derived from an EMBL/GenBank/DDBJ whole genome shotgun (WGS) entry which is preliminary data.</text>
</comment>
<evidence type="ECO:0000259" key="4">
    <source>
        <dbReference type="Pfam" id="PF13538"/>
    </source>
</evidence>
<keyword evidence="3" id="KW-0238">DNA-binding</keyword>
<dbReference type="Pfam" id="PF13538">
    <property type="entry name" value="UvrD_C_2"/>
    <property type="match status" value="1"/>
</dbReference>
<feature type="domain" description="ATP-dependent RecD2 DNA helicase SH3" evidence="6">
    <location>
        <begin position="585"/>
        <end position="653"/>
    </location>
</feature>
<dbReference type="InterPro" id="IPR050534">
    <property type="entry name" value="Coronavir_polyprotein_1ab"/>
</dbReference>
<evidence type="ECO:0000313" key="9">
    <source>
        <dbReference type="Proteomes" id="UP000229523"/>
    </source>
</evidence>
<organism evidence="8 9">
    <name type="scientific">Macrococcoides goetzii</name>
    <dbReference type="NCBI Taxonomy" id="1891097"/>
    <lineage>
        <taxon>Bacteria</taxon>
        <taxon>Bacillati</taxon>
        <taxon>Bacillota</taxon>
        <taxon>Bacilli</taxon>
        <taxon>Bacillales</taxon>
        <taxon>Staphylococcaceae</taxon>
        <taxon>Macrococcoides</taxon>
    </lineage>
</organism>
<feature type="binding site" evidence="3">
    <location>
        <begin position="363"/>
        <end position="367"/>
    </location>
    <ligand>
        <name>ATP</name>
        <dbReference type="ChEBI" id="CHEBI:30616"/>
    </ligand>
</feature>
<keyword evidence="2 3" id="KW-0067">ATP-binding</keyword>
<dbReference type="GO" id="GO:0009338">
    <property type="term" value="C:exodeoxyribonuclease V complex"/>
    <property type="evidence" value="ECO:0007669"/>
    <property type="project" value="TreeGrafter"/>
</dbReference>
<evidence type="ECO:0000259" key="5">
    <source>
        <dbReference type="Pfam" id="PF14490"/>
    </source>
</evidence>
<dbReference type="GO" id="GO:0017116">
    <property type="term" value="F:single-stranded DNA helicase activity"/>
    <property type="evidence" value="ECO:0007669"/>
    <property type="project" value="TreeGrafter"/>
</dbReference>
<keyword evidence="9" id="KW-1185">Reference proteome</keyword>
<comment type="function">
    <text evidence="3">DNA-dependent ATPase and ATP-dependent 5'-3' DNA helicase. Has no activity on blunt DNA or DNA with 3'-overhangs, requires at least 10 bases of 5'-ssDNA for helicase activity.</text>
</comment>
<dbReference type="Pfam" id="PF13604">
    <property type="entry name" value="AAA_30"/>
    <property type="match status" value="1"/>
</dbReference>
<dbReference type="InterPro" id="IPR027785">
    <property type="entry name" value="UvrD-like_helicase_C"/>
</dbReference>
<dbReference type="CDD" id="cd17933">
    <property type="entry name" value="DEXSc_RecD-like"/>
    <property type="match status" value="1"/>
</dbReference>
<dbReference type="SUPFAM" id="SSF52540">
    <property type="entry name" value="P-loop containing nucleoside triphosphate hydrolases"/>
    <property type="match status" value="2"/>
</dbReference>
<dbReference type="EC" id="5.6.2.3" evidence="3"/>
<dbReference type="GO" id="GO:0043139">
    <property type="term" value="F:5'-3' DNA helicase activity"/>
    <property type="evidence" value="ECO:0007669"/>
    <property type="project" value="UniProtKB-UniRule"/>
</dbReference>
<dbReference type="PANTHER" id="PTHR43788:SF6">
    <property type="entry name" value="DNA HELICASE B"/>
    <property type="match status" value="1"/>
</dbReference>
<accession>A0A2G5NTD6</accession>
<name>A0A2G5NTD6_9STAP</name>
<dbReference type="InterPro" id="IPR029493">
    <property type="entry name" value="RecD2-like_HHH"/>
</dbReference>
<keyword evidence="3" id="KW-0347">Helicase</keyword>
<sequence>MENATLFDQSYVKGTIIRILFQNNDNFYTVLKAEVIDTNEDFDDEVTVTGFLPQIAEGDTYTFTGKIILHAKYGKQLQAEKFEKDLPQSKDGIIHYLSSDLFKGVGKKTARTIVEILGEDALNIILDDKSSLDQIPKLSQDKKDLIYNTINENQAIEKVMIQLNDWGFGPQLAMKIYQFYKDDTIRVIKESPYQLVMDIEGIGFNKADELARHIGIDNNHPERLKAALVYGMEQASLQNGHTYIPDQILLETSFNLLTKNGSEVNPDALVNALTELCEEKKLLVEHEKNIYIPSLFYSETKTVQILHRLMNHQEQLKQFEQSEIMLAIGEIEQLFEVSYAEKQKEALMQAMHSKLMILSGGPGTGKTTVVRGIVTLYAELHGLSLDYNDYDGQDFPIVVAAPTGRASKRLYESTGLEATTIHRLIGWTRDNKPDDILENEITAKLIIIDEMSMVDTWLMFQLMKAVPNDAQIIFVGDQDQLPSVGPGQVFKDLIESQIIPQIELNEVYRQQEGSSIVELAHQIKRNEPFDITKRYSDRSFIPCQTDQIPEVIEKIVTSAVNKGYDMRDIQVLAPIYRGNAGIRALNKVLQKILNPPEDKKREMEFGDVVFRNHDKVLQLVNRPEDGVFNGDIGEIVGIFKAAENALNKDVVIVDYDGNEVTYTKADLIEITHAYCCSIHKAQGSEFPIVIMPVVHQYFRMLQKNILYTGLTRAKQSLIFCGDVNAFNDGIKRLGNARFTSFYQFLMDYFSTDDQKDIVKNDSDTDENKENEVFKKLPFQVGEMTEENMHLVSPMINMGDISPYDYV</sequence>
<dbReference type="PANTHER" id="PTHR43788">
    <property type="entry name" value="DNA2/NAM7 HELICASE FAMILY MEMBER"/>
    <property type="match status" value="1"/>
</dbReference>
<comment type="similarity">
    <text evidence="3">Belongs to the RecD family. RecD2 subfamily.</text>
</comment>
<evidence type="ECO:0000256" key="2">
    <source>
        <dbReference type="ARBA" id="ARBA00022840"/>
    </source>
</evidence>
<evidence type="ECO:0000259" key="6">
    <source>
        <dbReference type="Pfam" id="PF18335"/>
    </source>
</evidence>
<dbReference type="EMBL" id="MJBI02000001">
    <property type="protein sequence ID" value="RAI82355.1"/>
    <property type="molecule type" value="Genomic_DNA"/>
</dbReference>
<dbReference type="GO" id="GO:0003677">
    <property type="term" value="F:DNA binding"/>
    <property type="evidence" value="ECO:0007669"/>
    <property type="project" value="UniProtKB-UniRule"/>
</dbReference>
<keyword evidence="3" id="KW-0378">Hydrolase</keyword>
<dbReference type="GO" id="GO:0005524">
    <property type="term" value="F:ATP binding"/>
    <property type="evidence" value="ECO:0007669"/>
    <property type="project" value="UniProtKB-UniRule"/>
</dbReference>
<dbReference type="CDD" id="cd18809">
    <property type="entry name" value="SF1_C_RecD"/>
    <property type="match status" value="1"/>
</dbReference>
<evidence type="ECO:0000313" key="8">
    <source>
        <dbReference type="EMBL" id="RAI82355.1"/>
    </source>
</evidence>
<dbReference type="RefSeq" id="WP_099578567.1">
    <property type="nucleotide sequence ID" value="NZ_MJBI02000001.1"/>
</dbReference>
<dbReference type="Pfam" id="PF23139">
    <property type="entry name" value="OB_YrrC"/>
    <property type="match status" value="1"/>
</dbReference>
<protein>
    <recommendedName>
        <fullName evidence="3">ATP-dependent RecD2 DNA helicase</fullName>
        <ecNumber evidence="3">5.6.2.3</ecNumber>
    </recommendedName>
    <alternativeName>
        <fullName evidence="3">DNA 5'-3' helicase subunit RecD2</fullName>
    </alternativeName>
</protein>
<dbReference type="InterPro" id="IPR055446">
    <property type="entry name" value="RecD2_N_OB"/>
</dbReference>
<dbReference type="Gene3D" id="3.40.50.300">
    <property type="entry name" value="P-loop containing nucleotide triphosphate hydrolases"/>
    <property type="match status" value="2"/>
</dbReference>
<feature type="domain" description="ATP-dependent RecD2 DNA helicase OB-fold" evidence="7">
    <location>
        <begin position="10"/>
        <end position="87"/>
    </location>
</feature>
<gene>
    <name evidence="3" type="primary">recD2</name>
    <name evidence="8" type="ORF">BFS35_001335</name>
</gene>
<keyword evidence="1 3" id="KW-0547">Nucleotide-binding</keyword>
<evidence type="ECO:0000256" key="1">
    <source>
        <dbReference type="ARBA" id="ARBA00022741"/>
    </source>
</evidence>
<comment type="catalytic activity">
    <reaction evidence="3">
        <text>ATP + H2O = ADP + phosphate + H(+)</text>
        <dbReference type="Rhea" id="RHEA:13065"/>
        <dbReference type="ChEBI" id="CHEBI:15377"/>
        <dbReference type="ChEBI" id="CHEBI:15378"/>
        <dbReference type="ChEBI" id="CHEBI:30616"/>
        <dbReference type="ChEBI" id="CHEBI:43474"/>
        <dbReference type="ChEBI" id="CHEBI:456216"/>
        <dbReference type="EC" id="5.6.2.3"/>
    </reaction>
</comment>
<dbReference type="GO" id="GO:0016887">
    <property type="term" value="F:ATP hydrolysis activity"/>
    <property type="evidence" value="ECO:0007669"/>
    <property type="project" value="RHEA"/>
</dbReference>
<dbReference type="AlphaFoldDB" id="A0A2G5NTD6"/>
<dbReference type="InterPro" id="IPR041451">
    <property type="entry name" value="RecD2_SH13"/>
</dbReference>
<dbReference type="NCBIfam" id="TIGR01448">
    <property type="entry name" value="recD_rel"/>
    <property type="match status" value="1"/>
</dbReference>
<feature type="domain" description="ATP-dependent RecD2 DNA helicase-like helix-hairpin-helix" evidence="5">
    <location>
        <begin position="152"/>
        <end position="243"/>
    </location>
</feature>
<dbReference type="Proteomes" id="UP000229523">
    <property type="component" value="Unassembled WGS sequence"/>
</dbReference>
<feature type="domain" description="UvrD-like helicase C-terminal" evidence="4">
    <location>
        <begin position="672"/>
        <end position="719"/>
    </location>
</feature>
<dbReference type="HAMAP" id="MF_01488">
    <property type="entry name" value="RecD2"/>
    <property type="match status" value="1"/>
</dbReference>
<dbReference type="Pfam" id="PF18335">
    <property type="entry name" value="SH3_13"/>
    <property type="match status" value="1"/>
</dbReference>
<reference evidence="8 9" key="1">
    <citation type="journal article" date="2018" name="Front. Microbiol.">
        <title>Description and Comparative Genomics of Macrococcus caseolyticus subsp. hominis subsp. nov., Macrococcus goetzii sp. nov., Macrococcus epidermidis sp. nov., and Macrococcus bohemicus sp. nov., Novel Macrococci From Human Clinical Material With Virulence Potential and Suspected Uptake of Foreign DNA by Natural Transformation.</title>
        <authorList>
            <person name="Maslanova I."/>
            <person name="Wertheimer Z."/>
            <person name="Sedlacek I."/>
            <person name="Svec P."/>
            <person name="Indrakova A."/>
            <person name="Kovarovic V."/>
            <person name="Schumann P."/>
            <person name="Sproer C."/>
            <person name="Kralova S."/>
            <person name="Sedo O."/>
            <person name="Kristofova L."/>
            <person name="Vrbovska V."/>
            <person name="Fuzik T."/>
            <person name="Petras P."/>
            <person name="Zdrahal Z."/>
            <person name="Ruzickova V."/>
            <person name="Doskar J."/>
            <person name="Pantucek R."/>
        </authorList>
    </citation>
    <scope>NUCLEOTIDE SEQUENCE [LARGE SCALE GENOMIC DNA]</scope>
    <source>
        <strain evidence="8 9">CCM 4927</strain>
    </source>
</reference>
<proteinExistence type="inferred from homology"/>
<dbReference type="GO" id="GO:0006310">
    <property type="term" value="P:DNA recombination"/>
    <property type="evidence" value="ECO:0007669"/>
    <property type="project" value="InterPro"/>
</dbReference>
<evidence type="ECO:0000256" key="3">
    <source>
        <dbReference type="HAMAP-Rule" id="MF_01488"/>
    </source>
</evidence>
<dbReference type="InterPro" id="IPR006345">
    <property type="entry name" value="RecD2"/>
</dbReference>